<accession>A0A238WDY0</accession>
<proteinExistence type="predicted"/>
<evidence type="ECO:0000256" key="1">
    <source>
        <dbReference type="SAM" id="SignalP"/>
    </source>
</evidence>
<dbReference type="Proteomes" id="UP000198415">
    <property type="component" value="Unassembled WGS sequence"/>
</dbReference>
<dbReference type="RefSeq" id="WP_203833054.1">
    <property type="nucleotide sequence ID" value="NZ_BOMU01000028.1"/>
</dbReference>
<feature type="signal peptide" evidence="1">
    <location>
        <begin position="1"/>
        <end position="34"/>
    </location>
</feature>
<dbReference type="AlphaFoldDB" id="A0A238WDY0"/>
<evidence type="ECO:0000313" key="3">
    <source>
        <dbReference type="EMBL" id="SNR44483.1"/>
    </source>
</evidence>
<keyword evidence="3" id="KW-0378">Hydrolase</keyword>
<evidence type="ECO:0000313" key="4">
    <source>
        <dbReference type="Proteomes" id="UP000198415"/>
    </source>
</evidence>
<dbReference type="SUPFAM" id="SSF53474">
    <property type="entry name" value="alpha/beta-Hydrolases"/>
    <property type="match status" value="1"/>
</dbReference>
<dbReference type="InterPro" id="IPR010427">
    <property type="entry name" value="DUF1023"/>
</dbReference>
<dbReference type="GO" id="GO:0016787">
    <property type="term" value="F:hydrolase activity"/>
    <property type="evidence" value="ECO:0007669"/>
    <property type="project" value="UniProtKB-KW"/>
</dbReference>
<dbReference type="Gene3D" id="3.40.50.1820">
    <property type="entry name" value="alpha/beta hydrolase"/>
    <property type="match status" value="1"/>
</dbReference>
<feature type="chain" id="PRO_5012714846" evidence="1">
    <location>
        <begin position="35"/>
        <end position="354"/>
    </location>
</feature>
<sequence>MIDATVRMRRFRRLRTLLAVTAVVVAPSAGSALAAPGTAPAAAPAGVAAWRADHRHLPDPVTAAPAEVGRFLSTAGHAERLALVAAHPRVLGNLDGAPVALRYAANRLSMRATGVAYPDPGGDYLLFDPRGRGRVAQVFGDLSAADRIAVLVPGMSNRLANFWSGVGGRSYRSPALQAADLYRAMTAAAPAGRRFAVIAWLGYDTPQGVDEAKREDLAKAGGVALARFVDGLVTVRPEATIALLGHSYGSTVIGRAAARLSPRVTDLAVFGSPGMGVRTAAELGTGARIWAGRSARDWVRWVPGVRWLGIGHGTAPTRPGFGARVFATADVTDHDHYLAPGTDSLAELARIARS</sequence>
<reference evidence="3 4" key="1">
    <citation type="submission" date="2017-06" db="EMBL/GenBank/DDBJ databases">
        <authorList>
            <person name="Kim H.J."/>
            <person name="Triplett B.A."/>
        </authorList>
    </citation>
    <scope>NUCLEOTIDE SEQUENCE [LARGE SCALE GENOMIC DNA]</scope>
    <source>
        <strain evidence="3 4">DSM 43151</strain>
    </source>
</reference>
<keyword evidence="4" id="KW-1185">Reference proteome</keyword>
<dbReference type="InterPro" id="IPR029058">
    <property type="entry name" value="AB_hydrolase_fold"/>
</dbReference>
<protein>
    <submittedName>
        <fullName evidence="3">Alpha/beta hydrolase</fullName>
    </submittedName>
</protein>
<dbReference type="EMBL" id="FZNR01000002">
    <property type="protein sequence ID" value="SNR44483.1"/>
    <property type="molecule type" value="Genomic_DNA"/>
</dbReference>
<gene>
    <name evidence="3" type="ORF">SAMN06264365_102423</name>
</gene>
<name>A0A238WDY0_9ACTN</name>
<organism evidence="3 4">
    <name type="scientific">Actinoplanes regularis</name>
    <dbReference type="NCBI Taxonomy" id="52697"/>
    <lineage>
        <taxon>Bacteria</taxon>
        <taxon>Bacillati</taxon>
        <taxon>Actinomycetota</taxon>
        <taxon>Actinomycetes</taxon>
        <taxon>Micromonosporales</taxon>
        <taxon>Micromonosporaceae</taxon>
        <taxon>Actinoplanes</taxon>
    </lineage>
</organism>
<feature type="domain" description="DUF1023" evidence="2">
    <location>
        <begin position="128"/>
        <end position="304"/>
    </location>
</feature>
<dbReference type="Pfam" id="PF06259">
    <property type="entry name" value="Abhydrolase_8"/>
    <property type="match status" value="1"/>
</dbReference>
<evidence type="ECO:0000259" key="2">
    <source>
        <dbReference type="Pfam" id="PF06259"/>
    </source>
</evidence>
<keyword evidence="1" id="KW-0732">Signal</keyword>